<keyword evidence="2" id="KW-1185">Reference proteome</keyword>
<protein>
    <submittedName>
        <fullName evidence="1">YkgJ family cysteine cluster protein</fullName>
    </submittedName>
</protein>
<sequence length="197" mass="22422">MNLHDKSLEVQGIFEELEVEARQFLEKSQLQCLAGCGRCCTKPDIFATVLEFLPMALHAYQNGSAYSLLETINNASNTDVCIIFKQMISANDRGFCTDYRNRGLICRLFGQAARRDKNGNLELLTCKSIKEDKKDQYMQAQNAINESLPVPISSHYYQRLHNIDPSLGHETFPINTALKKALEMVLMYENYRQDEAG</sequence>
<dbReference type="Proteomes" id="UP001595818">
    <property type="component" value="Unassembled WGS sequence"/>
</dbReference>
<comment type="caution">
    <text evidence="1">The sequence shown here is derived from an EMBL/GenBank/DDBJ whole genome shotgun (WGS) entry which is preliminary data.</text>
</comment>
<dbReference type="RefSeq" id="WP_377064489.1">
    <property type="nucleotide sequence ID" value="NZ_JBHSJJ010000005.1"/>
</dbReference>
<proteinExistence type="predicted"/>
<evidence type="ECO:0000313" key="2">
    <source>
        <dbReference type="Proteomes" id="UP001595818"/>
    </source>
</evidence>
<gene>
    <name evidence="1" type="ORF">ACFPFU_11200</name>
</gene>
<dbReference type="EMBL" id="JBHSJJ010000005">
    <property type="protein sequence ID" value="MFC4872259.1"/>
    <property type="molecule type" value="Genomic_DNA"/>
</dbReference>
<reference evidence="2" key="1">
    <citation type="journal article" date="2019" name="Int. J. Syst. Evol. Microbiol.">
        <title>The Global Catalogue of Microorganisms (GCM) 10K type strain sequencing project: providing services to taxonomists for standard genome sequencing and annotation.</title>
        <authorList>
            <consortium name="The Broad Institute Genomics Platform"/>
            <consortium name="The Broad Institute Genome Sequencing Center for Infectious Disease"/>
            <person name="Wu L."/>
            <person name="Ma J."/>
        </authorList>
    </citation>
    <scope>NUCLEOTIDE SEQUENCE [LARGE SCALE GENOMIC DNA]</scope>
    <source>
        <strain evidence="2">CGMCC 4.7466</strain>
    </source>
</reference>
<organism evidence="1 2">
    <name type="scientific">Negadavirga shengliensis</name>
    <dbReference type="NCBI Taxonomy" id="1389218"/>
    <lineage>
        <taxon>Bacteria</taxon>
        <taxon>Pseudomonadati</taxon>
        <taxon>Bacteroidota</taxon>
        <taxon>Cytophagia</taxon>
        <taxon>Cytophagales</taxon>
        <taxon>Cyclobacteriaceae</taxon>
        <taxon>Negadavirga</taxon>
    </lineage>
</organism>
<name>A0ABV9T1C5_9BACT</name>
<evidence type="ECO:0000313" key="1">
    <source>
        <dbReference type="EMBL" id="MFC4872259.1"/>
    </source>
</evidence>
<accession>A0ABV9T1C5</accession>